<dbReference type="InterPro" id="IPR002110">
    <property type="entry name" value="Ankyrin_rpt"/>
</dbReference>
<dbReference type="Pfam" id="PF12796">
    <property type="entry name" value="Ank_2"/>
    <property type="match status" value="1"/>
</dbReference>
<dbReference type="PANTHER" id="PTHR46586">
    <property type="entry name" value="ANKYRIN REPEAT-CONTAINING PROTEIN"/>
    <property type="match status" value="1"/>
</dbReference>
<evidence type="ECO:0000313" key="1">
    <source>
        <dbReference type="EMBL" id="KAH1894239.1"/>
    </source>
</evidence>
<accession>A0A9P8NBU6</accession>
<evidence type="ECO:0008006" key="3">
    <source>
        <dbReference type="Google" id="ProtNLM"/>
    </source>
</evidence>
<dbReference type="Proteomes" id="UP000813423">
    <property type="component" value="Unassembled WGS sequence"/>
</dbReference>
<dbReference type="InterPro" id="IPR036770">
    <property type="entry name" value="Ankyrin_rpt-contain_sf"/>
</dbReference>
<gene>
    <name evidence="1" type="ORF">KXV57_002359</name>
</gene>
<name>A0A9P8NBU6_ASPFM</name>
<dbReference type="SUPFAM" id="SSF48403">
    <property type="entry name" value="Ankyrin repeat"/>
    <property type="match status" value="1"/>
</dbReference>
<dbReference type="AlphaFoldDB" id="A0A9P8NBU6"/>
<reference evidence="1" key="1">
    <citation type="submission" date="2021-08" db="EMBL/GenBank/DDBJ databases">
        <title>Global Aspergillus fumigatus from environmental and clinical sources.</title>
        <authorList>
            <person name="Barber A."/>
            <person name="Sae-Ong T."/>
        </authorList>
    </citation>
    <scope>NUCLEOTIDE SEQUENCE</scope>
    <source>
        <strain evidence="1">NRZ-2016-071</strain>
    </source>
</reference>
<dbReference type="EMBL" id="JAIBSC010000159">
    <property type="protein sequence ID" value="KAH1894239.1"/>
    <property type="molecule type" value="Genomic_DNA"/>
</dbReference>
<evidence type="ECO:0000313" key="2">
    <source>
        <dbReference type="Proteomes" id="UP000813423"/>
    </source>
</evidence>
<dbReference type="InterPro" id="IPR052050">
    <property type="entry name" value="SecEffector_AnkRepeat"/>
</dbReference>
<comment type="caution">
    <text evidence="1">The sequence shown here is derived from an EMBL/GenBank/DDBJ whole genome shotgun (WGS) entry which is preliminary data.</text>
</comment>
<sequence>MAGVLELREELGREIMGWLVADQDALFCLYDTSTTFCSSLVSYLVEHNPPLLITWAAETGAFELLERVVAQYPEATINGSSTMKLSDICPPYALVIAARKGYAKVVELILTQETTHKAKDALIEAAKGGHADVVSVMLENFLGHRSSGFHGALSEAMERGHLEVKKVLREFSNPACHYCTKNLNLTARNGKRGE</sequence>
<organism evidence="1 2">
    <name type="scientific">Aspergillus fumigatus</name>
    <name type="common">Neosartorya fumigata</name>
    <dbReference type="NCBI Taxonomy" id="746128"/>
    <lineage>
        <taxon>Eukaryota</taxon>
        <taxon>Fungi</taxon>
        <taxon>Dikarya</taxon>
        <taxon>Ascomycota</taxon>
        <taxon>Pezizomycotina</taxon>
        <taxon>Eurotiomycetes</taxon>
        <taxon>Eurotiomycetidae</taxon>
        <taxon>Eurotiales</taxon>
        <taxon>Aspergillaceae</taxon>
        <taxon>Aspergillus</taxon>
        <taxon>Aspergillus subgen. Fumigati</taxon>
    </lineage>
</organism>
<protein>
    <recommendedName>
        <fullName evidence="3">Ankyrin repeat protein</fullName>
    </recommendedName>
</protein>
<proteinExistence type="predicted"/>
<dbReference type="Gene3D" id="1.25.40.20">
    <property type="entry name" value="Ankyrin repeat-containing domain"/>
    <property type="match status" value="1"/>
</dbReference>
<dbReference type="PANTHER" id="PTHR46586:SF3">
    <property type="entry name" value="ANKYRIN REPEAT-CONTAINING PROTEIN"/>
    <property type="match status" value="1"/>
</dbReference>